<evidence type="ECO:0000256" key="1">
    <source>
        <dbReference type="SAM" id="Phobius"/>
    </source>
</evidence>
<keyword evidence="1" id="KW-0812">Transmembrane</keyword>
<keyword evidence="1" id="KW-0472">Membrane</keyword>
<feature type="transmembrane region" description="Helical" evidence="1">
    <location>
        <begin position="43"/>
        <end position="62"/>
    </location>
</feature>
<feature type="transmembrane region" description="Helical" evidence="1">
    <location>
        <begin position="74"/>
        <end position="93"/>
    </location>
</feature>
<accession>A0A3S3VDF5</accession>
<keyword evidence="1" id="KW-1133">Transmembrane helix</keyword>
<evidence type="ECO:0000313" key="3">
    <source>
        <dbReference type="Proteomes" id="UP000286701"/>
    </source>
</evidence>
<keyword evidence="3" id="KW-1185">Reference proteome</keyword>
<dbReference type="RefSeq" id="WP_128534415.1">
    <property type="nucleotide sequence ID" value="NZ_SBIW01000006.1"/>
</dbReference>
<name>A0A3S3VDF5_9SPHI</name>
<organism evidence="2 3">
    <name type="scientific">Mucilaginibacter gilvus</name>
    <dbReference type="NCBI Taxonomy" id="2305909"/>
    <lineage>
        <taxon>Bacteria</taxon>
        <taxon>Pseudomonadati</taxon>
        <taxon>Bacteroidota</taxon>
        <taxon>Sphingobacteriia</taxon>
        <taxon>Sphingobacteriales</taxon>
        <taxon>Sphingobacteriaceae</taxon>
        <taxon>Mucilaginibacter</taxon>
    </lineage>
</organism>
<dbReference type="Proteomes" id="UP000286701">
    <property type="component" value="Unassembled WGS sequence"/>
</dbReference>
<evidence type="ECO:0000313" key="2">
    <source>
        <dbReference type="EMBL" id="RWY50996.1"/>
    </source>
</evidence>
<feature type="transmembrane region" description="Helical" evidence="1">
    <location>
        <begin position="122"/>
        <end position="142"/>
    </location>
</feature>
<sequence length="223" mass="25195">MELQELQTIWAEYDRKLDRNLHLNMQLLRQIKLDKAGSKLSSLFYYKITEMIILAAAVIYLGSFVSDNWGKPQFSLSAIAICALFVVCFVYDVKQLSLIRQVQRGFNAAIAPLQKKIEQLKLSIVTCVKCALILLPLYPLLLLLAGKMVFNVDFLEPARRTYFLSNAAVAIILIPLAVWLIAKLSAKNINNSVAKTLLMGSGWYQANAAYRFLGEIEKFEQEA</sequence>
<gene>
    <name evidence="2" type="ORF">EPL05_13065</name>
</gene>
<dbReference type="AlphaFoldDB" id="A0A3S3VDF5"/>
<protein>
    <submittedName>
        <fullName evidence="2">Uncharacterized protein</fullName>
    </submittedName>
</protein>
<proteinExistence type="predicted"/>
<comment type="caution">
    <text evidence="2">The sequence shown here is derived from an EMBL/GenBank/DDBJ whole genome shotgun (WGS) entry which is preliminary data.</text>
</comment>
<feature type="transmembrane region" description="Helical" evidence="1">
    <location>
        <begin position="162"/>
        <end position="182"/>
    </location>
</feature>
<dbReference type="OrthoDB" id="798611at2"/>
<dbReference type="EMBL" id="SBIW01000006">
    <property type="protein sequence ID" value="RWY50996.1"/>
    <property type="molecule type" value="Genomic_DNA"/>
</dbReference>
<reference evidence="2 3" key="1">
    <citation type="submission" date="2019-01" db="EMBL/GenBank/DDBJ databases">
        <title>Mucilaginibacter antarcticum sp. nov., isolated from antarctic soil.</title>
        <authorList>
            <person name="Yan Y.-Q."/>
            <person name="Du Z.-J."/>
        </authorList>
    </citation>
    <scope>NUCLEOTIDE SEQUENCE [LARGE SCALE GENOMIC DNA]</scope>
    <source>
        <strain evidence="2 3">F01003</strain>
    </source>
</reference>